<reference evidence="3" key="3">
    <citation type="submission" date="2025-09" db="UniProtKB">
        <authorList>
            <consortium name="Ensembl"/>
        </authorList>
    </citation>
    <scope>IDENTIFICATION</scope>
</reference>
<feature type="coiled-coil region" evidence="1">
    <location>
        <begin position="111"/>
        <end position="194"/>
    </location>
</feature>
<reference evidence="3" key="2">
    <citation type="submission" date="2025-08" db="UniProtKB">
        <authorList>
            <consortium name="Ensembl"/>
        </authorList>
    </citation>
    <scope>IDENTIFICATION</scope>
</reference>
<protein>
    <recommendedName>
        <fullName evidence="2">FAM186A/B C-terminal domain-containing protein</fullName>
    </recommendedName>
</protein>
<dbReference type="OMA" id="WINIEAQ"/>
<accession>A0A670HZ59</accession>
<dbReference type="Pfam" id="PF20865">
    <property type="entry name" value="FAM186A-B_C"/>
    <property type="match status" value="1"/>
</dbReference>
<reference evidence="3 4" key="1">
    <citation type="journal article" date="2019" name="Proc. Natl. Acad. Sci. U.S.A.">
        <title>Regulatory changes in pterin and carotenoid genes underlie balanced color polymorphisms in the wall lizard.</title>
        <authorList>
            <person name="Andrade P."/>
            <person name="Pinho C."/>
            <person name="Perez I de Lanuza G."/>
            <person name="Afonso S."/>
            <person name="Brejcha J."/>
            <person name="Rubin C.J."/>
            <person name="Wallerman O."/>
            <person name="Pereira P."/>
            <person name="Sabatino S.J."/>
            <person name="Bellati A."/>
            <person name="Pellitteri-Rosa D."/>
            <person name="Bosakova Z."/>
            <person name="Bunikis I."/>
            <person name="Carretero M.A."/>
            <person name="Feiner N."/>
            <person name="Marsik P."/>
            <person name="Pauperio F."/>
            <person name="Salvi D."/>
            <person name="Soler L."/>
            <person name="While G.M."/>
            <person name="Uller T."/>
            <person name="Font E."/>
            <person name="Andersson L."/>
            <person name="Carneiro M."/>
        </authorList>
    </citation>
    <scope>NUCLEOTIDE SEQUENCE</scope>
</reference>
<organism evidence="3 4">
    <name type="scientific">Podarcis muralis</name>
    <name type="common">Wall lizard</name>
    <name type="synonym">Lacerta muralis</name>
    <dbReference type="NCBI Taxonomy" id="64176"/>
    <lineage>
        <taxon>Eukaryota</taxon>
        <taxon>Metazoa</taxon>
        <taxon>Chordata</taxon>
        <taxon>Craniata</taxon>
        <taxon>Vertebrata</taxon>
        <taxon>Euteleostomi</taxon>
        <taxon>Lepidosauria</taxon>
        <taxon>Squamata</taxon>
        <taxon>Bifurcata</taxon>
        <taxon>Unidentata</taxon>
        <taxon>Episquamata</taxon>
        <taxon>Laterata</taxon>
        <taxon>Lacertibaenia</taxon>
        <taxon>Lacertidae</taxon>
        <taxon>Podarcis</taxon>
    </lineage>
</organism>
<dbReference type="Proteomes" id="UP000472272">
    <property type="component" value="Chromosome 2"/>
</dbReference>
<dbReference type="InterPro" id="IPR049146">
    <property type="entry name" value="FAM186A_B_C"/>
</dbReference>
<name>A0A670HZ59_PODMU</name>
<dbReference type="AlphaFoldDB" id="A0A670HZ59"/>
<dbReference type="GeneTree" id="ENSGT00990000203730"/>
<evidence type="ECO:0000259" key="2">
    <source>
        <dbReference type="Pfam" id="PF20865"/>
    </source>
</evidence>
<dbReference type="PANTHER" id="PTHR33590">
    <property type="entry name" value="GLUTENIN, HIGH MOLECULAR WEIGHT SUBUNIT PW212-RELATED PROTEIN"/>
    <property type="match status" value="1"/>
</dbReference>
<keyword evidence="1" id="KW-0175">Coiled coil</keyword>
<feature type="coiled-coil region" evidence="1">
    <location>
        <begin position="6"/>
        <end position="82"/>
    </location>
</feature>
<proteinExistence type="predicted"/>
<evidence type="ECO:0000256" key="1">
    <source>
        <dbReference type="SAM" id="Coils"/>
    </source>
</evidence>
<sequence length="474" mass="57415">MCEGQRQQWEREKEQQKEQERMWQAQAEHWQLLQQQNEEQEQFWARQREQQKEQQDLLQKAVEQLQLEKRELLALRGKQAEEQWRWSQLKERHEKQQLLWQEEDMEQERKRSQWQEQLQLQEQRMEALRQEQQEQEERNTRWLQEQKEKQEEMEHLWETRWEQQLLRWRHQMQMQRLQVQKVKMKQQQMQKEEKALLPKLKVVEGAILDQFSKRYKIASPRKERRYASPSPLLSPVPSSQFDEDTYELESTWFPRLFTKAEEFAAPGTTEKRYWINIEAQRRNLEVLGEAVRKAGISPELYTLTKGIIKQALHSNVERLALLFRKYIAFRRLQQVRETLLIRLEAAKEAKDGVRMQVLYKMVDKLDAHQKRVMGHWTVKQMMAEKQRRRCLQRMIALFAQLRLSAKLQLTNPCPLLIKAGDRTKRESIHVPNIGPVFLKPRTHPSPLVCAKKQQDLTFSATIRYSIIGSWRVLL</sequence>
<feature type="domain" description="FAM186A/B C-terminal" evidence="2">
    <location>
        <begin position="270"/>
        <end position="449"/>
    </location>
</feature>
<evidence type="ECO:0000313" key="3">
    <source>
        <dbReference type="Ensembl" id="ENSPMRP00000004989.1"/>
    </source>
</evidence>
<keyword evidence="4" id="KW-1185">Reference proteome</keyword>
<dbReference type="Ensembl" id="ENSPMRT00000005318.1">
    <property type="protein sequence ID" value="ENSPMRP00000004989.1"/>
    <property type="gene ID" value="ENSPMRG00000003433.1"/>
</dbReference>
<dbReference type="PANTHER" id="PTHR33590:SF1">
    <property type="entry name" value="PDZ DOMAIN-CONTAINING PROTEIN"/>
    <property type="match status" value="1"/>
</dbReference>
<evidence type="ECO:0000313" key="4">
    <source>
        <dbReference type="Proteomes" id="UP000472272"/>
    </source>
</evidence>